<proteinExistence type="predicted"/>
<sequence>MPQSTPNRIVKRIQELGPQHLVTEGILREYCKKPTLVYITFWDSDSQEGIRPNPSPRQKYGEPSMHYLDGIVENSRTAFAPLLANKATKRWYESVRTPQPINARSRETLSLYPRCEARGTGEKPIDYHFLENFHMAHEMAALLDIRWVDDMLSREDDRQSGESHENADQSAQWWPNLIVRLEDIWRVTKNRGGPLSDLVGSEPYEILQIFGVLATRGIKLQDYLILLDGKGDDRRVRDEYRRLHGEQVYWDLMLPIKGYDAAEKLPTDITFASMEDFDKGERWIQARKVEFWVGMWERWCGPINAFFVRWKTANELMEEHETPGEAARLERRMADLLHRQPVRGFSENWQNYKSGKRK</sequence>
<gene>
    <name evidence="1" type="ORF">NUW58_g3475</name>
</gene>
<name>A0ACC1PBB8_9PEZI</name>
<dbReference type="EMBL" id="JAPDGR010000530">
    <property type="protein sequence ID" value="KAJ2989415.1"/>
    <property type="molecule type" value="Genomic_DNA"/>
</dbReference>
<comment type="caution">
    <text evidence="1">The sequence shown here is derived from an EMBL/GenBank/DDBJ whole genome shotgun (WGS) entry which is preliminary data.</text>
</comment>
<dbReference type="Proteomes" id="UP001143856">
    <property type="component" value="Unassembled WGS sequence"/>
</dbReference>
<organism evidence="1 2">
    <name type="scientific">Xylaria curta</name>
    <dbReference type="NCBI Taxonomy" id="42375"/>
    <lineage>
        <taxon>Eukaryota</taxon>
        <taxon>Fungi</taxon>
        <taxon>Dikarya</taxon>
        <taxon>Ascomycota</taxon>
        <taxon>Pezizomycotina</taxon>
        <taxon>Sordariomycetes</taxon>
        <taxon>Xylariomycetidae</taxon>
        <taxon>Xylariales</taxon>
        <taxon>Xylariaceae</taxon>
        <taxon>Xylaria</taxon>
    </lineage>
</organism>
<protein>
    <submittedName>
        <fullName evidence="1">Uncharacterized protein</fullName>
    </submittedName>
</protein>
<reference evidence="1" key="1">
    <citation type="submission" date="2022-10" db="EMBL/GenBank/DDBJ databases">
        <title>Genome Sequence of Xylaria curta.</title>
        <authorList>
            <person name="Buettner E."/>
        </authorList>
    </citation>
    <scope>NUCLEOTIDE SEQUENCE</scope>
    <source>
        <strain evidence="1">Babe10</strain>
    </source>
</reference>
<keyword evidence="2" id="KW-1185">Reference proteome</keyword>
<accession>A0ACC1PBB8</accession>
<evidence type="ECO:0000313" key="2">
    <source>
        <dbReference type="Proteomes" id="UP001143856"/>
    </source>
</evidence>
<evidence type="ECO:0000313" key="1">
    <source>
        <dbReference type="EMBL" id="KAJ2989415.1"/>
    </source>
</evidence>